<feature type="transmembrane region" description="Helical" evidence="2">
    <location>
        <begin position="12"/>
        <end position="34"/>
    </location>
</feature>
<keyword evidence="2" id="KW-0812">Transmembrane</keyword>
<feature type="compositionally biased region" description="Low complexity" evidence="1">
    <location>
        <begin position="183"/>
        <end position="206"/>
    </location>
</feature>
<feature type="region of interest" description="Disordered" evidence="1">
    <location>
        <begin position="152"/>
        <end position="223"/>
    </location>
</feature>
<evidence type="ECO:0000256" key="2">
    <source>
        <dbReference type="SAM" id="Phobius"/>
    </source>
</evidence>
<dbReference type="Proteomes" id="UP000184452">
    <property type="component" value="Unassembled WGS sequence"/>
</dbReference>
<dbReference type="EMBL" id="FQZK01000009">
    <property type="protein sequence ID" value="SHJ74588.1"/>
    <property type="molecule type" value="Genomic_DNA"/>
</dbReference>
<evidence type="ECO:0000313" key="4">
    <source>
        <dbReference type="Proteomes" id="UP000184452"/>
    </source>
</evidence>
<keyword evidence="4" id="KW-1185">Reference proteome</keyword>
<name>A0A1M6LTL0_9ACTN</name>
<keyword evidence="2" id="KW-0472">Membrane</keyword>
<evidence type="ECO:0000313" key="3">
    <source>
        <dbReference type="EMBL" id="SHJ74588.1"/>
    </source>
</evidence>
<evidence type="ECO:0000256" key="1">
    <source>
        <dbReference type="SAM" id="MobiDB-lite"/>
    </source>
</evidence>
<sequence>MPALLENPILLILIGAVISLATSVVVTGVQARLLRRNDVREASRASARRLTSAFISERDSDDSADGFLAEAEITVMSMTDRKTRERLASVLRLLRERALPELEELSGVKAERARRLLSEHALEVLGAHLRSERLPEVPGDVKQMLRVEEEALSIRSGDKPRPAVPSEPITKSQVTARPRHTGTKASGGTTARKTTKATGRGTAKSGAKAEEQPAKEGSAFWDD</sequence>
<organism evidence="3 4">
    <name type="scientific">Nocardiopsis flavescens</name>
    <dbReference type="NCBI Taxonomy" id="758803"/>
    <lineage>
        <taxon>Bacteria</taxon>
        <taxon>Bacillati</taxon>
        <taxon>Actinomycetota</taxon>
        <taxon>Actinomycetes</taxon>
        <taxon>Streptosporangiales</taxon>
        <taxon>Nocardiopsidaceae</taxon>
        <taxon>Nocardiopsis</taxon>
    </lineage>
</organism>
<keyword evidence="2" id="KW-1133">Transmembrane helix</keyword>
<accession>A0A1M6LTL0</accession>
<reference evidence="3 4" key="1">
    <citation type="submission" date="2016-11" db="EMBL/GenBank/DDBJ databases">
        <authorList>
            <person name="Jaros S."/>
            <person name="Januszkiewicz K."/>
            <person name="Wedrychowicz H."/>
        </authorList>
    </citation>
    <scope>NUCLEOTIDE SEQUENCE [LARGE SCALE GENOMIC DNA]</scope>
    <source>
        <strain evidence="3 4">CGMCC 4.5723</strain>
    </source>
</reference>
<proteinExistence type="predicted"/>
<gene>
    <name evidence="3" type="ORF">SAMN05421803_10956</name>
</gene>
<protein>
    <submittedName>
        <fullName evidence="3">Uncharacterized protein</fullName>
    </submittedName>
</protein>
<dbReference type="RefSeq" id="WP_073380131.1">
    <property type="nucleotide sequence ID" value="NZ_FQZK01000009.1"/>
</dbReference>
<dbReference type="AlphaFoldDB" id="A0A1M6LTL0"/>
<dbReference type="OrthoDB" id="3431431at2"/>